<dbReference type="RefSeq" id="WP_152588692.1">
    <property type="nucleotide sequence ID" value="NZ_CP045226.1"/>
</dbReference>
<sequence length="103" mass="11562">MDNWQDITDNRLVRPIHPGEVIADILDDLDINTANFAEILGVSNQTIQEIINGQSSITVDIAIRLGKALGNGPRLWLNLQQKVDLWDALQSHKAEYEQVMTLV</sequence>
<gene>
    <name evidence="3" type="ORF">GXM_02059</name>
</gene>
<evidence type="ECO:0000313" key="4">
    <source>
        <dbReference type="Proteomes" id="UP000326678"/>
    </source>
</evidence>
<dbReference type="PANTHER" id="PTHR36924:SF1">
    <property type="entry name" value="ANTITOXIN HIGA-1"/>
    <property type="match status" value="1"/>
</dbReference>
<dbReference type="NCBIfam" id="TIGR02607">
    <property type="entry name" value="antidote_HigA"/>
    <property type="match status" value="1"/>
</dbReference>
<name>A0A5P8VW40_9NOSO</name>
<dbReference type="Gene3D" id="1.10.260.40">
    <property type="entry name" value="lambda repressor-like DNA-binding domains"/>
    <property type="match status" value="1"/>
</dbReference>
<keyword evidence="4" id="KW-1185">Reference proteome</keyword>
<feature type="domain" description="HTH cro/C1-type" evidence="2">
    <location>
        <begin position="36"/>
        <end position="77"/>
    </location>
</feature>
<dbReference type="EMBL" id="CP045226">
    <property type="protein sequence ID" value="QFS44584.1"/>
    <property type="molecule type" value="Genomic_DNA"/>
</dbReference>
<evidence type="ECO:0000256" key="1">
    <source>
        <dbReference type="ARBA" id="ARBA00023125"/>
    </source>
</evidence>
<dbReference type="CDD" id="cd00093">
    <property type="entry name" value="HTH_XRE"/>
    <property type="match status" value="1"/>
</dbReference>
<keyword evidence="1" id="KW-0238">DNA-binding</keyword>
<dbReference type="AlphaFoldDB" id="A0A5P8VW40"/>
<dbReference type="PROSITE" id="PS50943">
    <property type="entry name" value="HTH_CROC1"/>
    <property type="match status" value="1"/>
</dbReference>
<dbReference type="InterPro" id="IPR001387">
    <property type="entry name" value="Cro/C1-type_HTH"/>
</dbReference>
<dbReference type="SMART" id="SM00530">
    <property type="entry name" value="HTH_XRE"/>
    <property type="match status" value="1"/>
</dbReference>
<dbReference type="InterPro" id="IPR010982">
    <property type="entry name" value="Lambda_DNA-bd_dom_sf"/>
</dbReference>
<accession>A0A5P8VW40</accession>
<evidence type="ECO:0000313" key="3">
    <source>
        <dbReference type="EMBL" id="QFS44584.1"/>
    </source>
</evidence>
<dbReference type="Proteomes" id="UP000326678">
    <property type="component" value="Chromosome Gxm1"/>
</dbReference>
<dbReference type="Pfam" id="PF01381">
    <property type="entry name" value="HTH_3"/>
    <property type="match status" value="1"/>
</dbReference>
<protein>
    <submittedName>
        <fullName evidence="3">HigA-1, antitoxin HigA-1</fullName>
    </submittedName>
</protein>
<evidence type="ECO:0000259" key="2">
    <source>
        <dbReference type="PROSITE" id="PS50943"/>
    </source>
</evidence>
<dbReference type="SUPFAM" id="SSF47413">
    <property type="entry name" value="lambda repressor-like DNA-binding domains"/>
    <property type="match status" value="1"/>
</dbReference>
<dbReference type="GO" id="GO:0003677">
    <property type="term" value="F:DNA binding"/>
    <property type="evidence" value="ECO:0007669"/>
    <property type="project" value="UniProtKB-KW"/>
</dbReference>
<dbReference type="InterPro" id="IPR013430">
    <property type="entry name" value="Toxin_antidote_HigA"/>
</dbReference>
<dbReference type="KEGG" id="nsh:GXM_02059"/>
<reference evidence="3 4" key="1">
    <citation type="submission" date="2019-10" db="EMBL/GenBank/DDBJ databases">
        <title>Genomic and transcriptomic insights into the perfect genentic adaptation of a filamentous nitrogen-fixing cyanobacterium to rice fields.</title>
        <authorList>
            <person name="Chen Z."/>
        </authorList>
    </citation>
    <scope>NUCLEOTIDE SEQUENCE [LARGE SCALE GENOMIC DNA]</scope>
    <source>
        <strain evidence="3">CCNUC1</strain>
    </source>
</reference>
<proteinExistence type="predicted"/>
<organism evidence="3 4">
    <name type="scientific">Nostoc sphaeroides CCNUC1</name>
    <dbReference type="NCBI Taxonomy" id="2653204"/>
    <lineage>
        <taxon>Bacteria</taxon>
        <taxon>Bacillati</taxon>
        <taxon>Cyanobacteriota</taxon>
        <taxon>Cyanophyceae</taxon>
        <taxon>Nostocales</taxon>
        <taxon>Nostocaceae</taxon>
        <taxon>Nostoc</taxon>
    </lineage>
</organism>
<dbReference type="PANTHER" id="PTHR36924">
    <property type="entry name" value="ANTITOXIN HIGA-1"/>
    <property type="match status" value="1"/>
</dbReference>